<feature type="chain" id="PRO_5015483440" evidence="3">
    <location>
        <begin position="21"/>
        <end position="263"/>
    </location>
</feature>
<sequence length="263" mass="29227">MKYLKYLGLFVAASFLGACAGNPPNPYDPYEGFNRPTYRFNTAVDNAIAKPVAKGYVKIVPKTVRKGVGNALNNLGDTRNMVVNLTQGEVTASLESLHRFVFNSTFGLLGLVDVTELFNLPPKRVNDMGTTYAKMGWANSNYLVVPFMGPSTSRDTVGVISDAFATPYTYAFNEWVDLGVLVMGVVNLRSELLDVGSVTQSAALDPYVFQREAYIQYRNQQLKDRGVKHIKSAHEREMLLDDADYDEEDDSLSIADLARQRNQ</sequence>
<evidence type="ECO:0000256" key="3">
    <source>
        <dbReference type="SAM" id="SignalP"/>
    </source>
</evidence>
<accession>A0A2U2AGH8</accession>
<dbReference type="GO" id="GO:0120010">
    <property type="term" value="P:intermembrane phospholipid transfer"/>
    <property type="evidence" value="ECO:0007669"/>
    <property type="project" value="TreeGrafter"/>
</dbReference>
<name>A0A2U2AGH8_9GAMM</name>
<evidence type="ECO:0000256" key="1">
    <source>
        <dbReference type="ARBA" id="ARBA00010634"/>
    </source>
</evidence>
<protein>
    <submittedName>
        <fullName evidence="4">Phospholipid-binding lipoprotein MlaA</fullName>
    </submittedName>
</protein>
<keyword evidence="5" id="KW-1185">Reference proteome</keyword>
<dbReference type="RefSeq" id="WP_109188393.1">
    <property type="nucleotide sequence ID" value="NZ_BMYA01000001.1"/>
</dbReference>
<evidence type="ECO:0000256" key="2">
    <source>
        <dbReference type="ARBA" id="ARBA00022729"/>
    </source>
</evidence>
<keyword evidence="4" id="KW-0449">Lipoprotein</keyword>
<dbReference type="PRINTS" id="PR01805">
    <property type="entry name" value="VACJLIPOPROT"/>
</dbReference>
<evidence type="ECO:0000313" key="4">
    <source>
        <dbReference type="EMBL" id="PWD81766.1"/>
    </source>
</evidence>
<dbReference type="AlphaFoldDB" id="A0A2U2AGH8"/>
<dbReference type="Proteomes" id="UP000245020">
    <property type="component" value="Unassembled WGS sequence"/>
</dbReference>
<comment type="caution">
    <text evidence="4">The sequence shown here is derived from an EMBL/GenBank/DDBJ whole genome shotgun (WGS) entry which is preliminary data.</text>
</comment>
<gene>
    <name evidence="4" type="ORF">DC083_00795</name>
</gene>
<dbReference type="Pfam" id="PF04333">
    <property type="entry name" value="MlaA"/>
    <property type="match status" value="1"/>
</dbReference>
<dbReference type="PROSITE" id="PS51257">
    <property type="entry name" value="PROKAR_LIPOPROTEIN"/>
    <property type="match status" value="1"/>
</dbReference>
<dbReference type="InterPro" id="IPR007428">
    <property type="entry name" value="MlaA"/>
</dbReference>
<organism evidence="4 5">
    <name type="scientific">Ignatzschineria ureiclastica</name>
    <dbReference type="NCBI Taxonomy" id="472582"/>
    <lineage>
        <taxon>Bacteria</taxon>
        <taxon>Pseudomonadati</taxon>
        <taxon>Pseudomonadota</taxon>
        <taxon>Gammaproteobacteria</taxon>
        <taxon>Cardiobacteriales</taxon>
        <taxon>Ignatzschineriaceae</taxon>
        <taxon>Ignatzschineria</taxon>
    </lineage>
</organism>
<dbReference type="EMBL" id="QEWQ01000001">
    <property type="protein sequence ID" value="PWD81766.1"/>
    <property type="molecule type" value="Genomic_DNA"/>
</dbReference>
<comment type="similarity">
    <text evidence="1">Belongs to the MlaA family.</text>
</comment>
<keyword evidence="2 3" id="KW-0732">Signal</keyword>
<dbReference type="OrthoDB" id="9785326at2"/>
<dbReference type="PANTHER" id="PTHR30035:SF3">
    <property type="entry name" value="INTERMEMBRANE PHOSPHOLIPID TRANSPORT SYSTEM LIPOPROTEIN MLAA"/>
    <property type="match status" value="1"/>
</dbReference>
<dbReference type="GO" id="GO:0016020">
    <property type="term" value="C:membrane"/>
    <property type="evidence" value="ECO:0007669"/>
    <property type="project" value="InterPro"/>
</dbReference>
<dbReference type="PANTHER" id="PTHR30035">
    <property type="entry name" value="LIPOPROTEIN VACJ-RELATED"/>
    <property type="match status" value="1"/>
</dbReference>
<reference evidence="5" key="1">
    <citation type="submission" date="2018-05" db="EMBL/GenBank/DDBJ databases">
        <title>Ignatzschineria dubaiensis sp. nov., isolated from necrotic foot tissues of dromedaries (Camelus dromedarius) and associated maggots in Dubai, United Arab Emirates.</title>
        <authorList>
            <person name="Tsang C.C."/>
            <person name="Tang J.Y.M."/>
            <person name="Fong J.Y.H."/>
            <person name="Kinne J."/>
            <person name="Lee H.H."/>
            <person name="Joseph M."/>
            <person name="Jose S."/>
            <person name="Schuster R.K."/>
            <person name="Tang Y."/>
            <person name="Sivakumar S."/>
            <person name="Chen J.H.K."/>
            <person name="Teng J.L.L."/>
            <person name="Lau S.K.P."/>
            <person name="Wernery U."/>
            <person name="Woo P.C.Y."/>
        </authorList>
    </citation>
    <scope>NUCLEOTIDE SEQUENCE [LARGE SCALE GENOMIC DNA]</scope>
    <source>
        <strain evidence="5">KCTC 22644</strain>
    </source>
</reference>
<feature type="signal peptide" evidence="3">
    <location>
        <begin position="1"/>
        <end position="20"/>
    </location>
</feature>
<evidence type="ECO:0000313" key="5">
    <source>
        <dbReference type="Proteomes" id="UP000245020"/>
    </source>
</evidence>
<proteinExistence type="inferred from homology"/>